<keyword evidence="8" id="KW-0539">Nucleus</keyword>
<name>A0AAD4LGS8_9AGAM</name>
<evidence type="ECO:0000256" key="8">
    <source>
        <dbReference type="ARBA" id="ARBA00023242"/>
    </source>
</evidence>
<feature type="region of interest" description="Disordered" evidence="10">
    <location>
        <begin position="17"/>
        <end position="36"/>
    </location>
</feature>
<keyword evidence="6" id="KW-0808">Transferase</keyword>
<dbReference type="AlphaFoldDB" id="A0AAD4LGS8"/>
<accession>A0AAD4LGS8</accession>
<dbReference type="EMBL" id="JAKELL010000021">
    <property type="protein sequence ID" value="KAH8992681.1"/>
    <property type="molecule type" value="Genomic_DNA"/>
</dbReference>
<dbReference type="GO" id="GO:0018064">
    <property type="term" value="F:protein-L-histidine N-tele-methyltransferase activity"/>
    <property type="evidence" value="ECO:0007669"/>
    <property type="project" value="UniProtKB-EC"/>
</dbReference>
<evidence type="ECO:0000256" key="3">
    <source>
        <dbReference type="ARBA" id="ARBA00012533"/>
    </source>
</evidence>
<dbReference type="SUPFAM" id="SSF53335">
    <property type="entry name" value="S-adenosyl-L-methionine-dependent methyltransferases"/>
    <property type="match status" value="1"/>
</dbReference>
<evidence type="ECO:0000256" key="5">
    <source>
        <dbReference type="ARBA" id="ARBA00022603"/>
    </source>
</evidence>
<dbReference type="Proteomes" id="UP001201163">
    <property type="component" value="Unassembled WGS sequence"/>
</dbReference>
<dbReference type="GO" id="GO:0005634">
    <property type="term" value="C:nucleus"/>
    <property type="evidence" value="ECO:0007669"/>
    <property type="project" value="UniProtKB-SubCell"/>
</dbReference>
<dbReference type="PANTHER" id="PTHR14614">
    <property type="entry name" value="HEPATOCELLULAR CARCINOMA-ASSOCIATED ANTIGEN"/>
    <property type="match status" value="1"/>
</dbReference>
<dbReference type="GO" id="GO:0032259">
    <property type="term" value="P:methylation"/>
    <property type="evidence" value="ECO:0007669"/>
    <property type="project" value="UniProtKB-KW"/>
</dbReference>
<evidence type="ECO:0000256" key="9">
    <source>
        <dbReference type="ARBA" id="ARBA00038126"/>
    </source>
</evidence>
<dbReference type="InterPro" id="IPR019410">
    <property type="entry name" value="Methyltransf_16"/>
</dbReference>
<gene>
    <name evidence="11" type="ORF">EDB92DRAFT_1945100</name>
</gene>
<evidence type="ECO:0000256" key="10">
    <source>
        <dbReference type="SAM" id="MobiDB-lite"/>
    </source>
</evidence>
<evidence type="ECO:0000313" key="12">
    <source>
        <dbReference type="Proteomes" id="UP001201163"/>
    </source>
</evidence>
<dbReference type="EC" id="2.1.1.85" evidence="3"/>
<keyword evidence="7" id="KW-0949">S-adenosyl-L-methionine</keyword>
<comment type="similarity">
    <text evidence="9">Belongs to the methyltransferase superfamily. METTL18 family.</text>
</comment>
<proteinExistence type="inferred from homology"/>
<evidence type="ECO:0000256" key="2">
    <source>
        <dbReference type="ARBA" id="ARBA00004496"/>
    </source>
</evidence>
<keyword evidence="4" id="KW-0963">Cytoplasm</keyword>
<keyword evidence="12" id="KW-1185">Reference proteome</keyword>
<evidence type="ECO:0000256" key="6">
    <source>
        <dbReference type="ARBA" id="ARBA00022679"/>
    </source>
</evidence>
<evidence type="ECO:0000313" key="11">
    <source>
        <dbReference type="EMBL" id="KAH8992681.1"/>
    </source>
</evidence>
<comment type="subcellular location">
    <subcellularLocation>
        <location evidence="2">Cytoplasm</location>
    </subcellularLocation>
    <subcellularLocation>
        <location evidence="1">Nucleus</location>
    </subcellularLocation>
</comment>
<protein>
    <recommendedName>
        <fullName evidence="3">protein-histidine N-methyltransferase</fullName>
        <ecNumber evidence="3">2.1.1.85</ecNumber>
    </recommendedName>
</protein>
<dbReference type="GO" id="GO:0005737">
    <property type="term" value="C:cytoplasm"/>
    <property type="evidence" value="ECO:0007669"/>
    <property type="project" value="UniProtKB-SubCell"/>
</dbReference>
<reference evidence="11" key="1">
    <citation type="submission" date="2022-01" db="EMBL/GenBank/DDBJ databases">
        <title>Comparative genomics reveals a dynamic genome evolution in the ectomycorrhizal milk-cap (Lactarius) mushrooms.</title>
        <authorList>
            <consortium name="DOE Joint Genome Institute"/>
            <person name="Lebreton A."/>
            <person name="Tang N."/>
            <person name="Kuo A."/>
            <person name="LaButti K."/>
            <person name="Drula E."/>
            <person name="Barry K."/>
            <person name="Clum A."/>
            <person name="Lipzen A."/>
            <person name="Mousain D."/>
            <person name="Ng V."/>
            <person name="Wang R."/>
            <person name="Wang X."/>
            <person name="Dai Y."/>
            <person name="Henrissat B."/>
            <person name="Grigoriev I.V."/>
            <person name="Guerin-Laguette A."/>
            <person name="Yu F."/>
            <person name="Martin F.M."/>
        </authorList>
    </citation>
    <scope>NUCLEOTIDE SEQUENCE</scope>
    <source>
        <strain evidence="11">QP</strain>
    </source>
</reference>
<feature type="region of interest" description="Disordered" evidence="10">
    <location>
        <begin position="209"/>
        <end position="235"/>
    </location>
</feature>
<evidence type="ECO:0000256" key="4">
    <source>
        <dbReference type="ARBA" id="ARBA00022490"/>
    </source>
</evidence>
<dbReference type="PANTHER" id="PTHR14614:SF39">
    <property type="entry name" value="HISTIDINE PROTEIN METHYLTRANSFERASE 1 HOMOLOG"/>
    <property type="match status" value="1"/>
</dbReference>
<dbReference type="Gene3D" id="3.40.50.150">
    <property type="entry name" value="Vaccinia Virus protein VP39"/>
    <property type="match status" value="1"/>
</dbReference>
<organism evidence="11 12">
    <name type="scientific">Lactarius akahatsu</name>
    <dbReference type="NCBI Taxonomy" id="416441"/>
    <lineage>
        <taxon>Eukaryota</taxon>
        <taxon>Fungi</taxon>
        <taxon>Dikarya</taxon>
        <taxon>Basidiomycota</taxon>
        <taxon>Agaricomycotina</taxon>
        <taxon>Agaricomycetes</taxon>
        <taxon>Russulales</taxon>
        <taxon>Russulaceae</taxon>
        <taxon>Lactarius</taxon>
    </lineage>
</organism>
<keyword evidence="5" id="KW-0489">Methyltransferase</keyword>
<sequence>MSAFTFDFDLEDDLDESFDIIPPQNPTAASTPEGLSEAELPAEEIPLSELLSALPEALSYSPLALPANGTTLVRRDLFDARFQLLAQGRDAQAALVDAPADLVPGVYEGGLKTWECALDLAAYLDRDALGAHAGLRVLELGCGTAAPTLLLLGRLFAFLASATAASDGERPETEIHLQDYNRAVLELVTLPNVLLAWYVSPLSAQYRASAPDADSDSDDGAASASARTRGHERRQGGLTVTPALLAAFTTSLDAHRVCLRFFSGGWTSLRAHWAARTGSPPPYDVVLASETIYRTEALRPFLGVLYFGVGGGVREFVRVVEDEGGSVHTVWEHREGVGRRIMRVEW</sequence>
<evidence type="ECO:0000256" key="7">
    <source>
        <dbReference type="ARBA" id="ARBA00022691"/>
    </source>
</evidence>
<dbReference type="InterPro" id="IPR029063">
    <property type="entry name" value="SAM-dependent_MTases_sf"/>
</dbReference>
<evidence type="ECO:0000256" key="1">
    <source>
        <dbReference type="ARBA" id="ARBA00004123"/>
    </source>
</evidence>
<comment type="caution">
    <text evidence="11">The sequence shown here is derived from an EMBL/GenBank/DDBJ whole genome shotgun (WGS) entry which is preliminary data.</text>
</comment>